<gene>
    <name evidence="2" type="ORF">NADFUDRAFT_84198</name>
</gene>
<name>A0A1E3PDL7_9ASCO</name>
<evidence type="ECO:0000313" key="2">
    <source>
        <dbReference type="EMBL" id="ODQ63539.1"/>
    </source>
</evidence>
<proteinExistence type="predicted"/>
<sequence length="82" mass="9059">MVSYTPVSSGTDNNSRVNDPTVDKHTGNDNIFTINYQHWDTEAVGSAYENDTIGQYQRERVITADDATKRLTRSTGSARGSC</sequence>
<dbReference type="AlphaFoldDB" id="A0A1E3PDL7"/>
<feature type="compositionally biased region" description="Polar residues" evidence="1">
    <location>
        <begin position="1"/>
        <end position="18"/>
    </location>
</feature>
<organism evidence="2 3">
    <name type="scientific">Nadsonia fulvescens var. elongata DSM 6958</name>
    <dbReference type="NCBI Taxonomy" id="857566"/>
    <lineage>
        <taxon>Eukaryota</taxon>
        <taxon>Fungi</taxon>
        <taxon>Dikarya</taxon>
        <taxon>Ascomycota</taxon>
        <taxon>Saccharomycotina</taxon>
        <taxon>Dipodascomycetes</taxon>
        <taxon>Dipodascales</taxon>
        <taxon>Dipodascales incertae sedis</taxon>
        <taxon>Nadsonia</taxon>
    </lineage>
</organism>
<keyword evidence="3" id="KW-1185">Reference proteome</keyword>
<feature type="non-terminal residue" evidence="2">
    <location>
        <position position="82"/>
    </location>
</feature>
<feature type="region of interest" description="Disordered" evidence="1">
    <location>
        <begin position="1"/>
        <end position="29"/>
    </location>
</feature>
<reference evidence="2 3" key="1">
    <citation type="journal article" date="2016" name="Proc. Natl. Acad. Sci. U.S.A.">
        <title>Comparative genomics of biotechnologically important yeasts.</title>
        <authorList>
            <person name="Riley R."/>
            <person name="Haridas S."/>
            <person name="Wolfe K.H."/>
            <person name="Lopes M.R."/>
            <person name="Hittinger C.T."/>
            <person name="Goeker M."/>
            <person name="Salamov A.A."/>
            <person name="Wisecaver J.H."/>
            <person name="Long T.M."/>
            <person name="Calvey C.H."/>
            <person name="Aerts A.L."/>
            <person name="Barry K.W."/>
            <person name="Choi C."/>
            <person name="Clum A."/>
            <person name="Coughlan A.Y."/>
            <person name="Deshpande S."/>
            <person name="Douglass A.P."/>
            <person name="Hanson S.J."/>
            <person name="Klenk H.-P."/>
            <person name="LaButti K.M."/>
            <person name="Lapidus A."/>
            <person name="Lindquist E.A."/>
            <person name="Lipzen A.M."/>
            <person name="Meier-Kolthoff J.P."/>
            <person name="Ohm R.A."/>
            <person name="Otillar R.P."/>
            <person name="Pangilinan J.L."/>
            <person name="Peng Y."/>
            <person name="Rokas A."/>
            <person name="Rosa C.A."/>
            <person name="Scheuner C."/>
            <person name="Sibirny A.A."/>
            <person name="Slot J.C."/>
            <person name="Stielow J.B."/>
            <person name="Sun H."/>
            <person name="Kurtzman C.P."/>
            <person name="Blackwell M."/>
            <person name="Grigoriev I.V."/>
            <person name="Jeffries T.W."/>
        </authorList>
    </citation>
    <scope>NUCLEOTIDE SEQUENCE [LARGE SCALE GENOMIC DNA]</scope>
    <source>
        <strain evidence="2 3">DSM 6958</strain>
    </source>
</reference>
<evidence type="ECO:0000256" key="1">
    <source>
        <dbReference type="SAM" id="MobiDB-lite"/>
    </source>
</evidence>
<protein>
    <submittedName>
        <fullName evidence="2">Uncharacterized protein</fullName>
    </submittedName>
</protein>
<dbReference type="EMBL" id="KV454414">
    <property type="protein sequence ID" value="ODQ63539.1"/>
    <property type="molecule type" value="Genomic_DNA"/>
</dbReference>
<evidence type="ECO:0000313" key="3">
    <source>
        <dbReference type="Proteomes" id="UP000095009"/>
    </source>
</evidence>
<dbReference type="Proteomes" id="UP000095009">
    <property type="component" value="Unassembled WGS sequence"/>
</dbReference>
<accession>A0A1E3PDL7</accession>